<keyword evidence="2" id="KW-1185">Reference proteome</keyword>
<sequence>MAIEITTTVESLAQAKALLESGVDAIYFGDEKFGLRLPAYFSREEQKELVALAHGYGKKAIIAVNGIMHPEKMLDIPEYLTFLKEIKVDQITVGDTGVIFLLQKNEVKIPYIYDAHTLVTSARQINFWGKRGAVGAVVAREVPYLEMKEMAEKLTVFGEVLVYGATCIHQSKRPLVENFFSYIKSDDSVGKERGLFISEPKKEDTHYSVYEDEHGTHIFADSDVNLMTELDKLNEIGITHWKLDGIYSPGDNFVEITTLFIEAKELIEKGEWSEGVAQSLTNKVIELHPNERSLDTGFFLMDPDEVK</sequence>
<proteinExistence type="predicted"/>
<gene>
    <name evidence="1" type="ORF">CBF31_10730</name>
</gene>
<reference evidence="1 2" key="1">
    <citation type="submission" date="2017-05" db="EMBL/GenBank/DDBJ databases">
        <title>Vagococcus spp. assemblies.</title>
        <authorList>
            <person name="Gulvik C.A."/>
        </authorList>
    </citation>
    <scope>NUCLEOTIDE SEQUENCE [LARGE SCALE GENOMIC DNA]</scope>
    <source>
        <strain evidence="1 2">CCUG 41755</strain>
    </source>
</reference>
<dbReference type="Proteomes" id="UP000287101">
    <property type="component" value="Unassembled WGS sequence"/>
</dbReference>
<comment type="caution">
    <text evidence="1">The sequence shown here is derived from an EMBL/GenBank/DDBJ whole genome shotgun (WGS) entry which is preliminary data.</text>
</comment>
<name>A0A430A3W0_9ENTE</name>
<evidence type="ECO:0000313" key="2">
    <source>
        <dbReference type="Proteomes" id="UP000287101"/>
    </source>
</evidence>
<dbReference type="AlphaFoldDB" id="A0A430A3W0"/>
<organism evidence="1 2">
    <name type="scientific">Vagococcus fessus</name>
    <dbReference type="NCBI Taxonomy" id="120370"/>
    <lineage>
        <taxon>Bacteria</taxon>
        <taxon>Bacillati</taxon>
        <taxon>Bacillota</taxon>
        <taxon>Bacilli</taxon>
        <taxon>Lactobacillales</taxon>
        <taxon>Enterococcaceae</taxon>
        <taxon>Vagococcus</taxon>
    </lineage>
</organism>
<dbReference type="Pfam" id="PF01136">
    <property type="entry name" value="Peptidase_U32"/>
    <property type="match status" value="1"/>
</dbReference>
<dbReference type="PANTHER" id="PTHR30217">
    <property type="entry name" value="PEPTIDASE U32 FAMILY"/>
    <property type="match status" value="1"/>
</dbReference>
<dbReference type="InterPro" id="IPR051454">
    <property type="entry name" value="RNA/ubiquinone_mod_enzymes"/>
</dbReference>
<evidence type="ECO:0000313" key="1">
    <source>
        <dbReference type="EMBL" id="RSU01315.1"/>
    </source>
</evidence>
<dbReference type="EMBL" id="NGJY01000006">
    <property type="protein sequence ID" value="RSU01315.1"/>
    <property type="molecule type" value="Genomic_DNA"/>
</dbReference>
<protein>
    <submittedName>
        <fullName evidence="1">Peptidase U32</fullName>
    </submittedName>
</protein>
<dbReference type="OrthoDB" id="9807498at2"/>
<accession>A0A430A3W0</accession>
<dbReference type="InterPro" id="IPR001539">
    <property type="entry name" value="Peptidase_U32"/>
</dbReference>
<dbReference type="PANTHER" id="PTHR30217:SF12">
    <property type="entry name" value="U32 FAMILY PEPTIDASE"/>
    <property type="match status" value="1"/>
</dbReference>
<dbReference type="RefSeq" id="WP_126832871.1">
    <property type="nucleotide sequence ID" value="NZ_CBCRYB010000011.1"/>
</dbReference>